<reference evidence="3" key="1">
    <citation type="journal article" date="2014" name="Int. J. Syst. Evol. Microbiol.">
        <title>Complete genome sequence of Corynebacterium casei LMG S-19264T (=DSM 44701T), isolated from a smear-ripened cheese.</title>
        <authorList>
            <consortium name="US DOE Joint Genome Institute (JGI-PGF)"/>
            <person name="Walter F."/>
            <person name="Albersmeier A."/>
            <person name="Kalinowski J."/>
            <person name="Ruckert C."/>
        </authorList>
    </citation>
    <scope>NUCLEOTIDE SEQUENCE</scope>
    <source>
        <strain evidence="3">KCTC 42097</strain>
    </source>
</reference>
<organism evidence="3 4">
    <name type="scientific">Limoniibacter endophyticus</name>
    <dbReference type="NCBI Taxonomy" id="1565040"/>
    <lineage>
        <taxon>Bacteria</taxon>
        <taxon>Pseudomonadati</taxon>
        <taxon>Pseudomonadota</taxon>
        <taxon>Alphaproteobacteria</taxon>
        <taxon>Hyphomicrobiales</taxon>
        <taxon>Bartonellaceae</taxon>
        <taxon>Limoniibacter</taxon>
    </lineage>
</organism>
<dbReference type="PANTHER" id="PTHR47505:SF1">
    <property type="entry name" value="DNA UTILIZATION PROTEIN YHGH"/>
    <property type="match status" value="1"/>
</dbReference>
<name>A0A8J3DKE1_9HYPH</name>
<dbReference type="InterPro" id="IPR000836">
    <property type="entry name" value="PRTase_dom"/>
</dbReference>
<dbReference type="CDD" id="cd06223">
    <property type="entry name" value="PRTases_typeI"/>
    <property type="match status" value="1"/>
</dbReference>
<dbReference type="Pfam" id="PF00156">
    <property type="entry name" value="Pribosyltran"/>
    <property type="match status" value="1"/>
</dbReference>
<evidence type="ECO:0000313" key="4">
    <source>
        <dbReference type="Proteomes" id="UP000641137"/>
    </source>
</evidence>
<proteinExistence type="inferred from homology"/>
<dbReference type="PANTHER" id="PTHR47505">
    <property type="entry name" value="DNA UTILIZATION PROTEIN YHGH"/>
    <property type="match status" value="1"/>
</dbReference>
<dbReference type="InterPro" id="IPR029057">
    <property type="entry name" value="PRTase-like"/>
</dbReference>
<gene>
    <name evidence="3" type="ORF">GCM10010136_26600</name>
</gene>
<dbReference type="Gene3D" id="3.40.50.2020">
    <property type="match status" value="1"/>
</dbReference>
<protein>
    <submittedName>
        <fullName evidence="3">Amidophosphoribosyltransferase</fullName>
    </submittedName>
</protein>
<comment type="similarity">
    <text evidence="1">Belongs to the ComF/GntX family.</text>
</comment>
<dbReference type="AlphaFoldDB" id="A0A8J3DKE1"/>
<reference evidence="3" key="2">
    <citation type="submission" date="2020-09" db="EMBL/GenBank/DDBJ databases">
        <authorList>
            <person name="Sun Q."/>
            <person name="Kim S."/>
        </authorList>
    </citation>
    <scope>NUCLEOTIDE SEQUENCE</scope>
    <source>
        <strain evidence="3">KCTC 42097</strain>
    </source>
</reference>
<feature type="domain" description="Phosphoribosyltransferase" evidence="2">
    <location>
        <begin position="95"/>
        <end position="191"/>
    </location>
</feature>
<accession>A0A8J3DKE1</accession>
<evidence type="ECO:0000313" key="3">
    <source>
        <dbReference type="EMBL" id="GHC76162.1"/>
    </source>
</evidence>
<dbReference type="Proteomes" id="UP000641137">
    <property type="component" value="Unassembled WGS sequence"/>
</dbReference>
<keyword evidence="4" id="KW-1185">Reference proteome</keyword>
<dbReference type="EMBL" id="BMZO01000009">
    <property type="protein sequence ID" value="GHC76162.1"/>
    <property type="molecule type" value="Genomic_DNA"/>
</dbReference>
<evidence type="ECO:0000256" key="1">
    <source>
        <dbReference type="ARBA" id="ARBA00008007"/>
    </source>
</evidence>
<dbReference type="InterPro" id="IPR051910">
    <property type="entry name" value="ComF/GntX_DNA_util-trans"/>
</dbReference>
<dbReference type="SUPFAM" id="SSF53271">
    <property type="entry name" value="PRTase-like"/>
    <property type="match status" value="1"/>
</dbReference>
<comment type="caution">
    <text evidence="3">The sequence shown here is derived from an EMBL/GenBank/DDBJ whole genome shotgun (WGS) entry which is preliminary data.</text>
</comment>
<evidence type="ECO:0000259" key="2">
    <source>
        <dbReference type="Pfam" id="PF00156"/>
    </source>
</evidence>
<sequence length="203" mass="22262">MLGTPFEFDMGEGAISPAAIANPPDFDRARSAVYYSGPARDMIRGLKYHDRTDLAPWLANWMLRPGEELLIDADHVVPVPLHWHRFVSRRFNQSAELARHVSRLSKVPLTTGLLARRKSTSPQVGLTAQQRKDNVSGAFQVKGKGKALVAGKKILLIDDVFTTGATVSACARVLKRHGAARVDVLTFARVMGDDFAAQETDAI</sequence>